<organism evidence="2 3">
    <name type="scientific">Hemibagrus wyckioides</name>
    <dbReference type="NCBI Taxonomy" id="337641"/>
    <lineage>
        <taxon>Eukaryota</taxon>
        <taxon>Metazoa</taxon>
        <taxon>Chordata</taxon>
        <taxon>Craniata</taxon>
        <taxon>Vertebrata</taxon>
        <taxon>Euteleostomi</taxon>
        <taxon>Actinopterygii</taxon>
        <taxon>Neopterygii</taxon>
        <taxon>Teleostei</taxon>
        <taxon>Ostariophysi</taxon>
        <taxon>Siluriformes</taxon>
        <taxon>Bagridae</taxon>
        <taxon>Hemibagrus</taxon>
    </lineage>
</organism>
<accession>A0A9D3N953</accession>
<dbReference type="Proteomes" id="UP000824219">
    <property type="component" value="Linkage Group LG22"/>
</dbReference>
<reference evidence="2 3" key="1">
    <citation type="submission" date="2021-06" db="EMBL/GenBank/DDBJ databases">
        <title>Chromosome-level genome assembly of the red-tail catfish (Hemibagrus wyckioides).</title>
        <authorList>
            <person name="Shao F."/>
        </authorList>
    </citation>
    <scope>NUCLEOTIDE SEQUENCE [LARGE SCALE GENOMIC DNA]</scope>
    <source>
        <strain evidence="2">EC202008001</strain>
        <tissue evidence="2">Blood</tissue>
    </source>
</reference>
<comment type="caution">
    <text evidence="2">The sequence shown here is derived from an EMBL/GenBank/DDBJ whole genome shotgun (WGS) entry which is preliminary data.</text>
</comment>
<keyword evidence="3" id="KW-1185">Reference proteome</keyword>
<proteinExistence type="predicted"/>
<dbReference type="AlphaFoldDB" id="A0A9D3N953"/>
<evidence type="ECO:0000256" key="1">
    <source>
        <dbReference type="SAM" id="SignalP"/>
    </source>
</evidence>
<feature type="signal peptide" evidence="1">
    <location>
        <begin position="1"/>
        <end position="23"/>
    </location>
</feature>
<feature type="chain" id="PRO_5039600713" evidence="1">
    <location>
        <begin position="24"/>
        <end position="170"/>
    </location>
</feature>
<dbReference type="OrthoDB" id="8922642at2759"/>
<keyword evidence="1" id="KW-0732">Signal</keyword>
<gene>
    <name evidence="2" type="ORF">KOW79_017944</name>
</gene>
<dbReference type="EMBL" id="JAHKSW010000022">
    <property type="protein sequence ID" value="KAG7318189.1"/>
    <property type="molecule type" value="Genomic_DNA"/>
</dbReference>
<sequence>MSSTAGILTLCFVLSMTLCTLMATPVASKCKLEAMLRQTKHEFENLNTTLGLNVPHHYKPEVIPYFVINNSLSHHQQNKSAMCGVIYMKEAIWKLQERHTNNQILKSLNESISHYIIGCAKSHLAKCNHNPDPKIPESHFERKKWTRNFLDSSVEFIHHLLNFLKTKTHQ</sequence>
<name>A0A9D3N953_9TELE</name>
<evidence type="ECO:0000313" key="3">
    <source>
        <dbReference type="Proteomes" id="UP000824219"/>
    </source>
</evidence>
<evidence type="ECO:0000313" key="2">
    <source>
        <dbReference type="EMBL" id="KAG7318189.1"/>
    </source>
</evidence>
<protein>
    <submittedName>
        <fullName evidence="2">Uncharacterized protein</fullName>
    </submittedName>
</protein>